<reference evidence="2 3" key="1">
    <citation type="submission" date="2021-08" db="EMBL/GenBank/DDBJ databases">
        <title>WGS assembly of Ceratopteris richardii.</title>
        <authorList>
            <person name="Marchant D.B."/>
            <person name="Chen G."/>
            <person name="Jenkins J."/>
            <person name="Shu S."/>
            <person name="Leebens-Mack J."/>
            <person name="Grimwood J."/>
            <person name="Schmutz J."/>
            <person name="Soltis P."/>
            <person name="Soltis D."/>
            <person name="Chen Z.-H."/>
        </authorList>
    </citation>
    <scope>NUCLEOTIDE SEQUENCE [LARGE SCALE GENOMIC DNA]</scope>
    <source>
        <strain evidence="2">Whitten #5841</strain>
        <tissue evidence="2">Leaf</tissue>
    </source>
</reference>
<dbReference type="PANTHER" id="PTHR47434">
    <property type="entry name" value="PROTEIN PTST HOMOLOG 3, CHLOROPLASTIC"/>
    <property type="match status" value="1"/>
</dbReference>
<organism evidence="2 3">
    <name type="scientific">Ceratopteris richardii</name>
    <name type="common">Triangle waterfern</name>
    <dbReference type="NCBI Taxonomy" id="49495"/>
    <lineage>
        <taxon>Eukaryota</taxon>
        <taxon>Viridiplantae</taxon>
        <taxon>Streptophyta</taxon>
        <taxon>Embryophyta</taxon>
        <taxon>Tracheophyta</taxon>
        <taxon>Polypodiopsida</taxon>
        <taxon>Polypodiidae</taxon>
        <taxon>Polypodiales</taxon>
        <taxon>Pteridineae</taxon>
        <taxon>Pteridaceae</taxon>
        <taxon>Parkerioideae</taxon>
        <taxon>Ceratopteris</taxon>
    </lineage>
</organism>
<evidence type="ECO:0000313" key="2">
    <source>
        <dbReference type="EMBL" id="KAH7301051.1"/>
    </source>
</evidence>
<dbReference type="OrthoDB" id="531008at2759"/>
<dbReference type="Proteomes" id="UP000825935">
    <property type="component" value="Chromosome 23"/>
</dbReference>
<dbReference type="CDD" id="cd02859">
    <property type="entry name" value="E_set_AMPKbeta_like_N"/>
    <property type="match status" value="1"/>
</dbReference>
<comment type="caution">
    <text evidence="2">The sequence shown here is derived from an EMBL/GenBank/DDBJ whole genome shotgun (WGS) entry which is preliminary data.</text>
</comment>
<dbReference type="InterPro" id="IPR032640">
    <property type="entry name" value="AMPK1_CBM"/>
</dbReference>
<proteinExistence type="predicted"/>
<dbReference type="Pfam" id="PF16561">
    <property type="entry name" value="AMPK1_CBM"/>
    <property type="match status" value="1"/>
</dbReference>
<dbReference type="Gene3D" id="2.60.40.10">
    <property type="entry name" value="Immunoglobulins"/>
    <property type="match status" value="1"/>
</dbReference>
<keyword evidence="3" id="KW-1185">Reference proteome</keyword>
<feature type="domain" description="AMP-activated protein kinase glycogen-binding" evidence="1">
    <location>
        <begin position="198"/>
        <end position="250"/>
    </location>
</feature>
<name>A0A8T2RYX3_CERRI</name>
<evidence type="ECO:0000259" key="1">
    <source>
        <dbReference type="Pfam" id="PF16561"/>
    </source>
</evidence>
<dbReference type="AlphaFoldDB" id="A0A8T2RYX3"/>
<dbReference type="SUPFAM" id="SSF81296">
    <property type="entry name" value="E set domains"/>
    <property type="match status" value="1"/>
</dbReference>
<dbReference type="InterPro" id="IPR013783">
    <property type="entry name" value="Ig-like_fold"/>
</dbReference>
<dbReference type="EMBL" id="CM035428">
    <property type="protein sequence ID" value="KAH7301051.1"/>
    <property type="molecule type" value="Genomic_DNA"/>
</dbReference>
<sequence length="251" mass="27906">MSMDGTSNSCSRAPLSLHPFSPRGLSPFWPQLGTGTFTKGPFAPPKNFGYRSEYHIGSPRVSKLRASLMRVGIGSAPYGLGGSVLNSIGYVFRRVQQQNSYKYEDSFALEAEILEFMNQSDRPELFPSQSELMKAGRSDLVEKILARGGWMVAGWDVEPCIENQAQNFENIAIANSNIEHFTKVSSELTDNFKNRQLAKMEKCSAGVFSTTLQLYPGEYEIKFVVDGTWRVDANRPKTFASGHENNVLAVL</sequence>
<dbReference type="PANTHER" id="PTHR47434:SF1">
    <property type="entry name" value="PROTEIN PTST HOMOLOG 2, CHLOROPLASTIC"/>
    <property type="match status" value="1"/>
</dbReference>
<gene>
    <name evidence="2" type="ORF">KP509_23G010100</name>
</gene>
<dbReference type="InterPro" id="IPR014756">
    <property type="entry name" value="Ig_E-set"/>
</dbReference>
<protein>
    <recommendedName>
        <fullName evidence="1">AMP-activated protein kinase glycogen-binding domain-containing protein</fullName>
    </recommendedName>
</protein>
<accession>A0A8T2RYX3</accession>
<dbReference type="GO" id="GO:0009507">
    <property type="term" value="C:chloroplast"/>
    <property type="evidence" value="ECO:0007669"/>
    <property type="project" value="UniProtKB-ARBA"/>
</dbReference>
<evidence type="ECO:0000313" key="3">
    <source>
        <dbReference type="Proteomes" id="UP000825935"/>
    </source>
</evidence>